<evidence type="ECO:0000313" key="10">
    <source>
        <dbReference type="EMBL" id="KRK18635.1"/>
    </source>
</evidence>
<evidence type="ECO:0000256" key="2">
    <source>
        <dbReference type="ARBA" id="ARBA00012296"/>
    </source>
</evidence>
<dbReference type="Proteomes" id="UP000051181">
    <property type="component" value="Unassembled WGS sequence"/>
</dbReference>
<proteinExistence type="inferred from homology"/>
<evidence type="ECO:0000256" key="7">
    <source>
        <dbReference type="ARBA" id="ARBA00023239"/>
    </source>
</evidence>
<keyword evidence="5" id="KW-0067">ATP-binding</keyword>
<dbReference type="GO" id="GO:0019287">
    <property type="term" value="P:isopentenyl diphosphate biosynthetic process, mevalonate pathway"/>
    <property type="evidence" value="ECO:0007669"/>
    <property type="project" value="InterPro"/>
</dbReference>
<feature type="domain" description="Diphosphomevalonate decarboxylase-like N-terminal" evidence="9">
    <location>
        <begin position="9"/>
        <end position="164"/>
    </location>
</feature>
<feature type="domain" description="Mvd1 C-terminal" evidence="8">
    <location>
        <begin position="183"/>
        <end position="310"/>
    </location>
</feature>
<keyword evidence="6" id="KW-0443">Lipid metabolism</keyword>
<dbReference type="EC" id="4.1.1.33" evidence="2"/>
<gene>
    <name evidence="10" type="ORF">FD22_GL000238</name>
</gene>
<dbReference type="AlphaFoldDB" id="A0A0R1FA69"/>
<name>A0A0R1FA69_9LACO</name>
<evidence type="ECO:0000256" key="3">
    <source>
        <dbReference type="ARBA" id="ARBA00022516"/>
    </source>
</evidence>
<dbReference type="InterPro" id="IPR041431">
    <property type="entry name" value="Mvd1_C"/>
</dbReference>
<dbReference type="FunFam" id="3.30.230.10:FF:000072">
    <property type="entry name" value="Diphosphomevalonate decarboxylase"/>
    <property type="match status" value="1"/>
</dbReference>
<dbReference type="Gene3D" id="3.30.230.10">
    <property type="match status" value="1"/>
</dbReference>
<sequence length="324" mass="34903">MNKAITARAHTNIALIKYWGKLDADLIIPQNSSLSLTLEPFYTDTTVQFLPELTHDQIKIDGQLLSTAAGQRVHTFLDLVRQRAGLTAFAQVDSTNHVPMAAGLASSASGFAALAAAASKAAGLELSLPELSRLARRGSGSATRSIYGGFVEWQKGHDDLDSQAVPFQEKIDFDIQMIAILLDPRPKKVASRAGMAQVVATSPYYAAWPPTAEQDLIAMKAAILKKDLNLIGQLAEANAMKMHATTLSANPPFTYFESETLTAIELVQNLRNNGVSCYYTMDAGPNVKVICSAKETPAILAQLQQHFPADHLLVAKPGPGVTYI</sequence>
<dbReference type="EMBL" id="AZCN01000011">
    <property type="protein sequence ID" value="KRK18635.1"/>
    <property type="molecule type" value="Genomic_DNA"/>
</dbReference>
<dbReference type="NCBIfam" id="TIGR01240">
    <property type="entry name" value="mevDPdecarb"/>
    <property type="match status" value="1"/>
</dbReference>
<comment type="similarity">
    <text evidence="1">Belongs to the diphosphomevalonate decarboxylase family.</text>
</comment>
<dbReference type="Gene3D" id="3.30.70.890">
    <property type="entry name" value="GHMP kinase, C-terminal domain"/>
    <property type="match status" value="1"/>
</dbReference>
<dbReference type="GO" id="GO:0005829">
    <property type="term" value="C:cytosol"/>
    <property type="evidence" value="ECO:0007669"/>
    <property type="project" value="InterPro"/>
</dbReference>
<dbReference type="GO" id="GO:0005524">
    <property type="term" value="F:ATP binding"/>
    <property type="evidence" value="ECO:0007669"/>
    <property type="project" value="UniProtKB-KW"/>
</dbReference>
<dbReference type="SUPFAM" id="SSF54211">
    <property type="entry name" value="Ribosomal protein S5 domain 2-like"/>
    <property type="match status" value="1"/>
</dbReference>
<dbReference type="InterPro" id="IPR036554">
    <property type="entry name" value="GHMP_kinase_C_sf"/>
</dbReference>
<evidence type="ECO:0000256" key="5">
    <source>
        <dbReference type="ARBA" id="ARBA00022840"/>
    </source>
</evidence>
<keyword evidence="3" id="KW-0444">Lipid biosynthesis</keyword>
<protein>
    <recommendedName>
        <fullName evidence="2">diphosphomevalonate decarboxylase</fullName>
        <ecNumber evidence="2">4.1.1.33</ecNumber>
    </recommendedName>
</protein>
<comment type="caution">
    <text evidence="10">The sequence shown here is derived from an EMBL/GenBank/DDBJ whole genome shotgun (WGS) entry which is preliminary data.</text>
</comment>
<reference evidence="10 11" key="1">
    <citation type="journal article" date="2015" name="Genome Announc.">
        <title>Expanding the biotechnology potential of lactobacilli through comparative genomics of 213 strains and associated genera.</title>
        <authorList>
            <person name="Sun Z."/>
            <person name="Harris H.M."/>
            <person name="McCann A."/>
            <person name="Guo C."/>
            <person name="Argimon S."/>
            <person name="Zhang W."/>
            <person name="Yang X."/>
            <person name="Jeffery I.B."/>
            <person name="Cooney J.C."/>
            <person name="Kagawa T.F."/>
            <person name="Liu W."/>
            <person name="Song Y."/>
            <person name="Salvetti E."/>
            <person name="Wrobel A."/>
            <person name="Rasinkangas P."/>
            <person name="Parkhill J."/>
            <person name="Rea M.C."/>
            <person name="O'Sullivan O."/>
            <person name="Ritari J."/>
            <person name="Douillard F.P."/>
            <person name="Paul Ross R."/>
            <person name="Yang R."/>
            <person name="Briner A.E."/>
            <person name="Felis G.E."/>
            <person name="de Vos W.M."/>
            <person name="Barrangou R."/>
            <person name="Klaenhammer T.R."/>
            <person name="Caufield P.W."/>
            <person name="Cui Y."/>
            <person name="Zhang H."/>
            <person name="O'Toole P.W."/>
        </authorList>
    </citation>
    <scope>NUCLEOTIDE SEQUENCE [LARGE SCALE GENOMIC DNA]</scope>
    <source>
        <strain evidence="10 11">DSM 20001</strain>
    </source>
</reference>
<accession>A0A0R1FA69</accession>
<evidence type="ECO:0000256" key="6">
    <source>
        <dbReference type="ARBA" id="ARBA00023098"/>
    </source>
</evidence>
<dbReference type="GO" id="GO:0004163">
    <property type="term" value="F:diphosphomevalonate decarboxylase activity"/>
    <property type="evidence" value="ECO:0007669"/>
    <property type="project" value="UniProtKB-EC"/>
</dbReference>
<dbReference type="InterPro" id="IPR053859">
    <property type="entry name" value="MVD-like_N"/>
</dbReference>
<evidence type="ECO:0000259" key="9">
    <source>
        <dbReference type="Pfam" id="PF22700"/>
    </source>
</evidence>
<dbReference type="InterPro" id="IPR029765">
    <property type="entry name" value="Mev_diP_decarb"/>
</dbReference>
<dbReference type="GeneID" id="65917172"/>
<dbReference type="RefSeq" id="WP_010011193.1">
    <property type="nucleotide sequence ID" value="NZ_AZCN01000011.1"/>
</dbReference>
<organism evidence="10 11">
    <name type="scientific">Loigolactobacillus coryniformis subsp. coryniformis KCTC 3167 = DSM 20001</name>
    <dbReference type="NCBI Taxonomy" id="913848"/>
    <lineage>
        <taxon>Bacteria</taxon>
        <taxon>Bacillati</taxon>
        <taxon>Bacillota</taxon>
        <taxon>Bacilli</taxon>
        <taxon>Lactobacillales</taxon>
        <taxon>Lactobacillaceae</taxon>
        <taxon>Loigolactobacillus</taxon>
    </lineage>
</organism>
<evidence type="ECO:0000256" key="4">
    <source>
        <dbReference type="ARBA" id="ARBA00022741"/>
    </source>
</evidence>
<dbReference type="PANTHER" id="PTHR10977:SF3">
    <property type="entry name" value="DIPHOSPHOMEVALONATE DECARBOXYLASE"/>
    <property type="match status" value="1"/>
</dbReference>
<keyword evidence="4" id="KW-0547">Nucleotide-binding</keyword>
<dbReference type="SUPFAM" id="SSF55060">
    <property type="entry name" value="GHMP Kinase, C-terminal domain"/>
    <property type="match status" value="1"/>
</dbReference>
<dbReference type="eggNOG" id="COG3407">
    <property type="taxonomic scope" value="Bacteria"/>
</dbReference>
<dbReference type="InterPro" id="IPR014721">
    <property type="entry name" value="Ribsml_uS5_D2-typ_fold_subgr"/>
</dbReference>
<dbReference type="InterPro" id="IPR020568">
    <property type="entry name" value="Ribosomal_Su5_D2-typ_SF"/>
</dbReference>
<dbReference type="PANTHER" id="PTHR10977">
    <property type="entry name" value="DIPHOSPHOMEVALONATE DECARBOXYLASE"/>
    <property type="match status" value="1"/>
</dbReference>
<keyword evidence="7" id="KW-0456">Lyase</keyword>
<dbReference type="PIRSF" id="PIRSF015950">
    <property type="entry name" value="Mev_P_decrbx"/>
    <property type="match status" value="1"/>
</dbReference>
<evidence type="ECO:0000256" key="1">
    <source>
        <dbReference type="ARBA" id="ARBA00008831"/>
    </source>
</evidence>
<dbReference type="Pfam" id="PF18376">
    <property type="entry name" value="MDD_C"/>
    <property type="match status" value="1"/>
</dbReference>
<dbReference type="InterPro" id="IPR005935">
    <property type="entry name" value="Mev_decarb"/>
</dbReference>
<evidence type="ECO:0000259" key="8">
    <source>
        <dbReference type="Pfam" id="PF18376"/>
    </source>
</evidence>
<evidence type="ECO:0000313" key="11">
    <source>
        <dbReference type="Proteomes" id="UP000051181"/>
    </source>
</evidence>
<dbReference type="PATRIC" id="fig|913848.6.peg.234"/>
<dbReference type="Pfam" id="PF22700">
    <property type="entry name" value="MVD-like_N"/>
    <property type="match status" value="1"/>
</dbReference>